<evidence type="ECO:0000256" key="2">
    <source>
        <dbReference type="SAM" id="MobiDB-lite"/>
    </source>
</evidence>
<dbReference type="GO" id="GO:0000976">
    <property type="term" value="F:transcription cis-regulatory region binding"/>
    <property type="evidence" value="ECO:0007669"/>
    <property type="project" value="TreeGrafter"/>
</dbReference>
<keyword evidence="1" id="KW-0863">Zinc-finger</keyword>
<dbReference type="Gene3D" id="3.30.160.60">
    <property type="entry name" value="Classic Zinc Finger"/>
    <property type="match status" value="1"/>
</dbReference>
<dbReference type="AlphaFoldDB" id="A0A1D1YX36"/>
<feature type="domain" description="C2H2-type" evidence="3">
    <location>
        <begin position="67"/>
        <end position="94"/>
    </location>
</feature>
<dbReference type="PROSITE" id="PS00028">
    <property type="entry name" value="ZINC_FINGER_C2H2_1"/>
    <property type="match status" value="1"/>
</dbReference>
<name>A0A1D1YX36_9ARAE</name>
<evidence type="ECO:0000256" key="1">
    <source>
        <dbReference type="PROSITE-ProRule" id="PRU00042"/>
    </source>
</evidence>
<dbReference type="InterPro" id="IPR036236">
    <property type="entry name" value="Znf_C2H2_sf"/>
</dbReference>
<dbReference type="GO" id="GO:0005634">
    <property type="term" value="C:nucleus"/>
    <property type="evidence" value="ECO:0007669"/>
    <property type="project" value="TreeGrafter"/>
</dbReference>
<dbReference type="PROSITE" id="PS50157">
    <property type="entry name" value="ZINC_FINGER_C2H2_2"/>
    <property type="match status" value="1"/>
</dbReference>
<feature type="non-terminal residue" evidence="4">
    <location>
        <position position="1"/>
    </location>
</feature>
<evidence type="ECO:0000259" key="3">
    <source>
        <dbReference type="PROSITE" id="PS50157"/>
    </source>
</evidence>
<dbReference type="GO" id="GO:0010090">
    <property type="term" value="P:trichome morphogenesis"/>
    <property type="evidence" value="ECO:0007669"/>
    <property type="project" value="InterPro"/>
</dbReference>
<evidence type="ECO:0000313" key="4">
    <source>
        <dbReference type="EMBL" id="JAT59201.1"/>
    </source>
</evidence>
<dbReference type="SUPFAM" id="SSF57667">
    <property type="entry name" value="beta-beta-alpha zinc fingers"/>
    <property type="match status" value="1"/>
</dbReference>
<keyword evidence="1" id="KW-0479">Metal-binding</keyword>
<dbReference type="PANTHER" id="PTHR46353:SF9">
    <property type="entry name" value="ZINC FINGER PROTEIN GIS3"/>
    <property type="match status" value="1"/>
</dbReference>
<dbReference type="GO" id="GO:0009736">
    <property type="term" value="P:cytokinin-activated signaling pathway"/>
    <property type="evidence" value="ECO:0007669"/>
    <property type="project" value="TreeGrafter"/>
</dbReference>
<feature type="compositionally biased region" description="Low complexity" evidence="2">
    <location>
        <begin position="51"/>
        <end position="62"/>
    </location>
</feature>
<sequence length="283" mass="28864">CVCVFKHMMAGIECQTKPSTRIKLFGFHVSEDEDHEVVAGAGAGGVASPESSTTTNSTSTGSDGRKYECQYCCREFANSQALGGHQNAHKKERQQLKRAQIHAHHQARAAAAAAAVHGAGVFHRGCNPLPAAFSTHFPPATSAAAHGAVTPTQPAAAPGSWVYYPRGGGGAPPPTHLPHGALFPAPAPASLSTAVDTWAVATRGAVLYSYGRGREVDGRQAAMVAPEPPSSLSSVTPSPGFGRVFSVGGNDIAGAGRAAGVVGRGGDEVYGLDLHLSLAPAGS</sequence>
<dbReference type="FunFam" id="3.30.160.60:FF:002829">
    <property type="entry name" value="Zinc finger protein 6"/>
    <property type="match status" value="1"/>
</dbReference>
<dbReference type="GO" id="GO:0008270">
    <property type="term" value="F:zinc ion binding"/>
    <property type="evidence" value="ECO:0007669"/>
    <property type="project" value="UniProtKB-KW"/>
</dbReference>
<dbReference type="GO" id="GO:0009740">
    <property type="term" value="P:gibberellic acid mediated signaling pathway"/>
    <property type="evidence" value="ECO:0007669"/>
    <property type="project" value="TreeGrafter"/>
</dbReference>
<protein>
    <submittedName>
        <fullName evidence="4">Zinc finger protein 6</fullName>
    </submittedName>
</protein>
<reference evidence="4" key="1">
    <citation type="submission" date="2015-07" db="EMBL/GenBank/DDBJ databases">
        <title>Transcriptome Assembly of Anthurium amnicola.</title>
        <authorList>
            <person name="Suzuki J."/>
        </authorList>
    </citation>
    <scope>NUCLEOTIDE SEQUENCE</scope>
</reference>
<organism evidence="4">
    <name type="scientific">Anthurium amnicola</name>
    <dbReference type="NCBI Taxonomy" id="1678845"/>
    <lineage>
        <taxon>Eukaryota</taxon>
        <taxon>Viridiplantae</taxon>
        <taxon>Streptophyta</taxon>
        <taxon>Embryophyta</taxon>
        <taxon>Tracheophyta</taxon>
        <taxon>Spermatophyta</taxon>
        <taxon>Magnoliopsida</taxon>
        <taxon>Liliopsida</taxon>
        <taxon>Araceae</taxon>
        <taxon>Pothoideae</taxon>
        <taxon>Potheae</taxon>
        <taxon>Anthurium</taxon>
    </lineage>
</organism>
<dbReference type="GO" id="GO:0003700">
    <property type="term" value="F:DNA-binding transcription factor activity"/>
    <property type="evidence" value="ECO:0007669"/>
    <property type="project" value="TreeGrafter"/>
</dbReference>
<dbReference type="InterPro" id="IPR013087">
    <property type="entry name" value="Znf_C2H2_type"/>
</dbReference>
<dbReference type="PANTHER" id="PTHR46353">
    <property type="entry name" value="ZINC FINGER PROTEIN 5"/>
    <property type="match status" value="1"/>
</dbReference>
<proteinExistence type="predicted"/>
<accession>A0A1D1YX36</accession>
<gene>
    <name evidence="4" type="primary">ZFP6_4</name>
    <name evidence="4" type="ORF">g.63938</name>
</gene>
<dbReference type="InterPro" id="IPR044299">
    <property type="entry name" value="GIS3/ZFP5/ZFP6"/>
</dbReference>
<keyword evidence="1" id="KW-0862">Zinc</keyword>
<dbReference type="EMBL" id="GDJX01008735">
    <property type="protein sequence ID" value="JAT59201.1"/>
    <property type="molecule type" value="Transcribed_RNA"/>
</dbReference>
<feature type="region of interest" description="Disordered" evidence="2">
    <location>
        <begin position="42"/>
        <end position="64"/>
    </location>
</feature>